<organism evidence="6 7">
    <name type="scientific">Albidovulum sediminis</name>
    <dbReference type="NCBI Taxonomy" id="3066345"/>
    <lineage>
        <taxon>Bacteria</taxon>
        <taxon>Pseudomonadati</taxon>
        <taxon>Pseudomonadota</taxon>
        <taxon>Alphaproteobacteria</taxon>
        <taxon>Rhodobacterales</taxon>
        <taxon>Paracoccaceae</taxon>
        <taxon>Albidovulum</taxon>
    </lineage>
</organism>
<dbReference type="Proteomes" id="UP001205601">
    <property type="component" value="Unassembled WGS sequence"/>
</dbReference>
<reference evidence="7" key="1">
    <citation type="submission" date="2023-07" db="EMBL/GenBank/DDBJ databases">
        <title>Defluviimonas sediminis sp. nov., isolated from mangrove sediment.</title>
        <authorList>
            <person name="Liu L."/>
            <person name="Li J."/>
            <person name="Huang Y."/>
            <person name="Pan J."/>
            <person name="Li M."/>
        </authorList>
    </citation>
    <scope>NUCLEOTIDE SEQUENCE [LARGE SCALE GENOMIC DNA]</scope>
    <source>
        <strain evidence="7">FT324</strain>
    </source>
</reference>
<dbReference type="InterPro" id="IPR032808">
    <property type="entry name" value="DoxX"/>
</dbReference>
<name>A0ABT2NLC1_9RHOB</name>
<dbReference type="EMBL" id="JAOCQF010000001">
    <property type="protein sequence ID" value="MCT8329706.1"/>
    <property type="molecule type" value="Genomic_DNA"/>
</dbReference>
<keyword evidence="3 5" id="KW-1133">Transmembrane helix</keyword>
<keyword evidence="7" id="KW-1185">Reference proteome</keyword>
<evidence type="ECO:0000256" key="4">
    <source>
        <dbReference type="ARBA" id="ARBA00023136"/>
    </source>
</evidence>
<evidence type="ECO:0000256" key="1">
    <source>
        <dbReference type="ARBA" id="ARBA00004141"/>
    </source>
</evidence>
<accession>A0ABT2NLC1</accession>
<comment type="subcellular location">
    <subcellularLocation>
        <location evidence="1">Membrane</location>
        <topology evidence="1">Multi-pass membrane protein</topology>
    </subcellularLocation>
</comment>
<comment type="caution">
    <text evidence="6">The sequence shown here is derived from an EMBL/GenBank/DDBJ whole genome shotgun (WGS) entry which is preliminary data.</text>
</comment>
<evidence type="ECO:0000313" key="7">
    <source>
        <dbReference type="Proteomes" id="UP001205601"/>
    </source>
</evidence>
<evidence type="ECO:0000256" key="5">
    <source>
        <dbReference type="SAM" id="Phobius"/>
    </source>
</evidence>
<evidence type="ECO:0000256" key="2">
    <source>
        <dbReference type="ARBA" id="ARBA00022692"/>
    </source>
</evidence>
<dbReference type="RefSeq" id="WP_261495154.1">
    <property type="nucleotide sequence ID" value="NZ_JAOCQF010000001.1"/>
</dbReference>
<proteinExistence type="predicted"/>
<feature type="transmembrane region" description="Helical" evidence="5">
    <location>
        <begin position="154"/>
        <end position="173"/>
    </location>
</feature>
<feature type="transmembrane region" description="Helical" evidence="5">
    <location>
        <begin position="82"/>
        <end position="107"/>
    </location>
</feature>
<gene>
    <name evidence="6" type="ORF">N5I32_09300</name>
</gene>
<sequence>MNALLAAYDGLTLRLSRLSSGALPTLARLGFAGVLLVYFWNSARTKLGEGIFGFLSPSPSAYIQIFPKAAEAAGYDVSQFGLFHYAVVVAGTLAEVILPALIIFGLFTRLAALGMTGFVVVQSLTDVYGHGVGGDDLGRWFDAASDALIFDQRALWVLLFAVLFFQGAGPLSLDRWLSRRRGGA</sequence>
<feature type="transmembrane region" description="Helical" evidence="5">
    <location>
        <begin position="20"/>
        <end position="40"/>
    </location>
</feature>
<keyword evidence="4 5" id="KW-0472">Membrane</keyword>
<keyword evidence="2 5" id="KW-0812">Transmembrane</keyword>
<dbReference type="Pfam" id="PF07681">
    <property type="entry name" value="DoxX"/>
    <property type="match status" value="1"/>
</dbReference>
<evidence type="ECO:0000313" key="6">
    <source>
        <dbReference type="EMBL" id="MCT8329706.1"/>
    </source>
</evidence>
<evidence type="ECO:0000256" key="3">
    <source>
        <dbReference type="ARBA" id="ARBA00022989"/>
    </source>
</evidence>
<protein>
    <submittedName>
        <fullName evidence="6">DoxX family protein</fullName>
    </submittedName>
</protein>